<comment type="caution">
    <text evidence="1">The sequence shown here is derived from an EMBL/GenBank/DDBJ whole genome shotgun (WGS) entry which is preliminary data.</text>
</comment>
<reference evidence="1 2" key="1">
    <citation type="journal article" date="2015" name="Genome Announc.">
        <title>Expanding the biotechnology potential of lactobacilli through comparative genomics of 213 strains and associated genera.</title>
        <authorList>
            <person name="Sun Z."/>
            <person name="Harris H.M."/>
            <person name="McCann A."/>
            <person name="Guo C."/>
            <person name="Argimon S."/>
            <person name="Zhang W."/>
            <person name="Yang X."/>
            <person name="Jeffery I.B."/>
            <person name="Cooney J.C."/>
            <person name="Kagawa T.F."/>
            <person name="Liu W."/>
            <person name="Song Y."/>
            <person name="Salvetti E."/>
            <person name="Wrobel A."/>
            <person name="Rasinkangas P."/>
            <person name="Parkhill J."/>
            <person name="Rea M.C."/>
            <person name="O'Sullivan O."/>
            <person name="Ritari J."/>
            <person name="Douillard F.P."/>
            <person name="Paul Ross R."/>
            <person name="Yang R."/>
            <person name="Briner A.E."/>
            <person name="Felis G.E."/>
            <person name="de Vos W.M."/>
            <person name="Barrangou R."/>
            <person name="Klaenhammer T.R."/>
            <person name="Caufield P.W."/>
            <person name="Cui Y."/>
            <person name="Zhang H."/>
            <person name="O'Toole P.W."/>
        </authorList>
    </citation>
    <scope>NUCLEOTIDE SEQUENCE [LARGE SCALE GENOMIC DNA]</scope>
    <source>
        <strain evidence="1 2">DSM 18527</strain>
    </source>
</reference>
<dbReference type="PATRIC" id="fig|1423734.3.peg.1277"/>
<dbReference type="EMBL" id="AZGA01000016">
    <property type="protein sequence ID" value="KRM35136.1"/>
    <property type="molecule type" value="Genomic_DNA"/>
</dbReference>
<dbReference type="STRING" id="1423734.FC83_GL001264"/>
<organism evidence="1 2">
    <name type="scientific">Agrilactobacillus composti DSM 18527 = JCM 14202</name>
    <dbReference type="NCBI Taxonomy" id="1423734"/>
    <lineage>
        <taxon>Bacteria</taxon>
        <taxon>Bacillati</taxon>
        <taxon>Bacillota</taxon>
        <taxon>Bacilli</taxon>
        <taxon>Lactobacillales</taxon>
        <taxon>Lactobacillaceae</taxon>
        <taxon>Agrilactobacillus</taxon>
    </lineage>
</organism>
<evidence type="ECO:0000313" key="1">
    <source>
        <dbReference type="EMBL" id="KRM35136.1"/>
    </source>
</evidence>
<dbReference type="RefSeq" id="WP_035453216.1">
    <property type="nucleotide sequence ID" value="NZ_AZGA01000016.1"/>
</dbReference>
<keyword evidence="2" id="KW-1185">Reference proteome</keyword>
<gene>
    <name evidence="1" type="ORF">FC83_GL001264</name>
</gene>
<proteinExistence type="predicted"/>
<name>X0PF34_9LACO</name>
<protein>
    <submittedName>
        <fullName evidence="1">Uncharacterized protein</fullName>
    </submittedName>
</protein>
<dbReference type="Proteomes" id="UP000051236">
    <property type="component" value="Unassembled WGS sequence"/>
</dbReference>
<accession>X0PF34</accession>
<dbReference type="AlphaFoldDB" id="X0PF34"/>
<evidence type="ECO:0000313" key="2">
    <source>
        <dbReference type="Proteomes" id="UP000051236"/>
    </source>
</evidence>
<sequence length="87" mass="9605">MKAWLGSVGYKSGLTFNDSKVAAEKALRTDLSANIQDTNEHEDFSIKHVAFLDGMESDKPTAIRAELMLHDTLTETVKELEISAGHK</sequence>